<dbReference type="Gene3D" id="3.40.710.10">
    <property type="entry name" value="DD-peptidase/beta-lactamase superfamily"/>
    <property type="match status" value="1"/>
</dbReference>
<evidence type="ECO:0000256" key="2">
    <source>
        <dbReference type="SAM" id="SignalP"/>
    </source>
</evidence>
<sequence length="364" mass="38873">MKKFGFVLVIGAVAVCAHAQQVTLEASPDELARAALSGQRGYAAAGIWHKGRAATGSAHSPDVGERTPPPDLYEIGSITKVFTGLLLAQEVEAGRLSLDDTLGKLFANRVVLKPEVAAITLRQLVTHSSCLPRLSPDFELGKRDKLDDPYADYDRTRLWMSLGQVTLPYPPCQGDYSNYGMAVLGEVLAQQAGKTWEALVAERITRPLGMHDTVQHLGARQARLAPGYVGHDPARPWEFQAYAPAGALRSSAADMLVFGRALMAGEKGPLGKAGARVLEPQGKADGEDVGYAIRIRGPAGHRYYHHGGGTGGYRAELAFTPDTQDVLVLLTGNAASHPKRTVSILEARSPSSPKTASCTGVWSD</sequence>
<dbReference type="InterPro" id="IPR001466">
    <property type="entry name" value="Beta-lactam-related"/>
</dbReference>
<evidence type="ECO:0000259" key="3">
    <source>
        <dbReference type="Pfam" id="PF00144"/>
    </source>
</evidence>
<proteinExistence type="inferred from homology"/>
<organism evidence="4 5">
    <name type="scientific">Xenorhabdus bovienii str. kraussei Becker Underwood</name>
    <dbReference type="NCBI Taxonomy" id="1398204"/>
    <lineage>
        <taxon>Bacteria</taxon>
        <taxon>Pseudomonadati</taxon>
        <taxon>Pseudomonadota</taxon>
        <taxon>Gammaproteobacteria</taxon>
        <taxon>Enterobacterales</taxon>
        <taxon>Morganellaceae</taxon>
        <taxon>Xenorhabdus</taxon>
    </lineage>
</organism>
<dbReference type="Proteomes" id="UP000028493">
    <property type="component" value="Unassembled WGS sequence"/>
</dbReference>
<feature type="domain" description="Beta-lactamase-related" evidence="3">
    <location>
        <begin position="38"/>
        <end position="336"/>
    </location>
</feature>
<dbReference type="PANTHER" id="PTHR22935">
    <property type="entry name" value="PENICILLIN-BINDING PROTEIN"/>
    <property type="match status" value="1"/>
</dbReference>
<evidence type="ECO:0000313" key="5">
    <source>
        <dbReference type="Proteomes" id="UP000028493"/>
    </source>
</evidence>
<feature type="signal peptide" evidence="2">
    <location>
        <begin position="1"/>
        <end position="19"/>
    </location>
</feature>
<dbReference type="EMBL" id="CBSZ010000094">
    <property type="protein sequence ID" value="CDH23537.1"/>
    <property type="molecule type" value="Genomic_DNA"/>
</dbReference>
<dbReference type="AlphaFoldDB" id="A0A077PSH1"/>
<keyword evidence="2" id="KW-0732">Signal</keyword>
<dbReference type="PANTHER" id="PTHR22935:SF95">
    <property type="entry name" value="BETA-LACTAMASE-LIKE 1-RELATED"/>
    <property type="match status" value="1"/>
</dbReference>
<dbReference type="InterPro" id="IPR012338">
    <property type="entry name" value="Beta-lactam/transpept-like"/>
</dbReference>
<dbReference type="Pfam" id="PF00144">
    <property type="entry name" value="Beta-lactamase"/>
    <property type="match status" value="1"/>
</dbReference>
<protein>
    <submittedName>
        <fullName evidence="4">Beta-lactamase</fullName>
    </submittedName>
</protein>
<dbReference type="SUPFAM" id="SSF56601">
    <property type="entry name" value="beta-lactamase/transpeptidase-like"/>
    <property type="match status" value="1"/>
</dbReference>
<dbReference type="RefSeq" id="WP_051875953.1">
    <property type="nucleotide sequence ID" value="NZ_CAWLXS010000178.1"/>
</dbReference>
<reference evidence="4" key="1">
    <citation type="submission" date="2013-07" db="EMBL/GenBank/DDBJ databases">
        <title>Sub-species coevolution in mutualistic symbiosis.</title>
        <authorList>
            <person name="Murfin K."/>
            <person name="Klassen J."/>
            <person name="Lee M."/>
            <person name="Forst S."/>
            <person name="Stock P."/>
            <person name="Goodrich-Blair H."/>
        </authorList>
    </citation>
    <scope>NUCLEOTIDE SEQUENCE [LARGE SCALE GENOMIC DNA]</scope>
    <source>
        <strain evidence="4">Kraussei Becker Underwood</strain>
    </source>
</reference>
<feature type="chain" id="PRO_5001722431" evidence="2">
    <location>
        <begin position="20"/>
        <end position="364"/>
    </location>
</feature>
<comment type="caution">
    <text evidence="4">The sequence shown here is derived from an EMBL/GenBank/DDBJ whole genome shotgun (WGS) entry which is preliminary data.</text>
</comment>
<gene>
    <name evidence="4" type="ORF">XBKB1_1830003</name>
</gene>
<evidence type="ECO:0000313" key="4">
    <source>
        <dbReference type="EMBL" id="CDH23537.1"/>
    </source>
</evidence>
<comment type="similarity">
    <text evidence="1">Belongs to the beta-lactamase family.</text>
</comment>
<name>A0A077PSH1_XENBV</name>
<dbReference type="HOGENOM" id="CLU_020027_7_4_6"/>
<evidence type="ECO:0000256" key="1">
    <source>
        <dbReference type="ARBA" id="ARBA00038473"/>
    </source>
</evidence>
<accession>A0A077PSH1</accession>
<dbReference type="InterPro" id="IPR051478">
    <property type="entry name" value="Beta-lactamase-like_AB/R"/>
</dbReference>